<evidence type="ECO:0000259" key="9">
    <source>
        <dbReference type="PROSITE" id="PS50927"/>
    </source>
</evidence>
<keyword evidence="7" id="KW-0325">Glycoprotein</keyword>
<evidence type="ECO:0000313" key="10">
    <source>
        <dbReference type="EMBL" id="OAY28957.1"/>
    </source>
</evidence>
<sequence>MPVWAIGGGLRVSMNSTIRLSMDGGLILFENPSGLIVWSSSTSNLGVKKATLLDNGNLVLVGNGDRVLWESFHSPTSTLLPGQTLHFPQTLRAPSMNSISSYYTFVIQRSGELALVWENNVTYWRTHLSFSSNIMEARFDADGFLGLKDATNRTIWSTSSNDFKDPSVTLRHLRMDYDGNLRIYSWDHVLHEWKITWQAVGNQCDVFGSCGLYGFCRFKSTGPVCDCLYQDSSNWGASSVTMDSGGLKCKKMVDLSNCKMNTSMVDMKQSVLYGLYPPQDVAMMLNEKDCKGYCSNDPTCIAATSKNDGSDQLGPTIYKGVLPNKRPFIAKKVNDASVNEKDFRMTVSMLGGMHHRNLVSLNGFCFEQVQNDGNWQQRFDIALGVARALAYLHSECQVCVAHGNLKLENVLLDEKLVPKLTDFGLRSLLQKEAASSSESTSEIDIYMFGEMLLQIVTCKRDISSDSLQRLADSMNEKLNLEDCMDSEGMARVTRIALWCMQNQPFRRPSIVEVVKVLEGALSVDTPPFPFAVRQYQMDEAVLTEVQGESQTKDNFD</sequence>
<dbReference type="Gene3D" id="1.10.510.10">
    <property type="entry name" value="Transferase(Phosphotransferase) domain 1"/>
    <property type="match status" value="1"/>
</dbReference>
<keyword evidence="3" id="KW-0732">Signal</keyword>
<name>A0A2C9UF04_MANES</name>
<dbReference type="InterPro" id="IPR001245">
    <property type="entry name" value="Ser-Thr/Tyr_kinase_cat_dom"/>
</dbReference>
<dbReference type="GO" id="GO:0005524">
    <property type="term" value="F:ATP binding"/>
    <property type="evidence" value="ECO:0007669"/>
    <property type="project" value="InterPro"/>
</dbReference>
<evidence type="ECO:0000256" key="5">
    <source>
        <dbReference type="ARBA" id="ARBA00023136"/>
    </source>
</evidence>
<dbReference type="EMBL" id="CM004401">
    <property type="protein sequence ID" value="OAY28957.1"/>
    <property type="molecule type" value="Genomic_DNA"/>
</dbReference>
<evidence type="ECO:0000259" key="8">
    <source>
        <dbReference type="PROSITE" id="PS50011"/>
    </source>
</evidence>
<dbReference type="InterPro" id="IPR011009">
    <property type="entry name" value="Kinase-like_dom_sf"/>
</dbReference>
<keyword evidence="2" id="KW-0812">Transmembrane</keyword>
<evidence type="ECO:0000256" key="4">
    <source>
        <dbReference type="ARBA" id="ARBA00022989"/>
    </source>
</evidence>
<dbReference type="AlphaFoldDB" id="A0A2C9UF04"/>
<dbReference type="PROSITE" id="PS50011">
    <property type="entry name" value="PROTEIN_KINASE_DOM"/>
    <property type="match status" value="1"/>
</dbReference>
<reference evidence="10" key="1">
    <citation type="submission" date="2016-02" db="EMBL/GenBank/DDBJ databases">
        <title>WGS assembly of Manihot esculenta.</title>
        <authorList>
            <person name="Bredeson J.V."/>
            <person name="Prochnik S.E."/>
            <person name="Lyons J.B."/>
            <person name="Schmutz J."/>
            <person name="Grimwood J."/>
            <person name="Vrebalov J."/>
            <person name="Bart R.S."/>
            <person name="Amuge T."/>
            <person name="Ferguson M.E."/>
            <person name="Green R."/>
            <person name="Putnam N."/>
            <person name="Stites J."/>
            <person name="Rounsley S."/>
            <person name="Rokhsar D.S."/>
        </authorList>
    </citation>
    <scope>NUCLEOTIDE SEQUENCE [LARGE SCALE GENOMIC DNA]</scope>
    <source>
        <tissue evidence="10">Leaf</tissue>
    </source>
</reference>
<dbReference type="Pfam" id="PF01453">
    <property type="entry name" value="B_lectin"/>
    <property type="match status" value="1"/>
</dbReference>
<dbReference type="Pfam" id="PF00954">
    <property type="entry name" value="S_locus_glycop"/>
    <property type="match status" value="1"/>
</dbReference>
<evidence type="ECO:0000256" key="7">
    <source>
        <dbReference type="ARBA" id="ARBA00023180"/>
    </source>
</evidence>
<feature type="domain" description="Bulb-type lectin" evidence="9">
    <location>
        <begin position="1"/>
        <end position="73"/>
    </location>
</feature>
<dbReference type="SUPFAM" id="SSF51110">
    <property type="entry name" value="alpha-D-mannose-specific plant lectins"/>
    <property type="match status" value="2"/>
</dbReference>
<feature type="domain" description="Bulb-type lectin" evidence="9">
    <location>
        <begin position="76"/>
        <end position="196"/>
    </location>
</feature>
<dbReference type="Gene3D" id="2.90.10.10">
    <property type="entry name" value="Bulb-type lectin domain"/>
    <property type="match status" value="2"/>
</dbReference>
<dbReference type="InterPro" id="IPR000858">
    <property type="entry name" value="S_locus_glycoprot_dom"/>
</dbReference>
<keyword evidence="5" id="KW-0472">Membrane</keyword>
<evidence type="ECO:0000256" key="6">
    <source>
        <dbReference type="ARBA" id="ARBA00023157"/>
    </source>
</evidence>
<proteinExistence type="predicted"/>
<keyword evidence="6" id="KW-1015">Disulfide bond</keyword>
<gene>
    <name evidence="10" type="ORF">MANES_15G107300</name>
</gene>
<accession>A0A2C9UF04</accession>
<evidence type="ECO:0008006" key="11">
    <source>
        <dbReference type="Google" id="ProtNLM"/>
    </source>
</evidence>
<dbReference type="GO" id="GO:0016020">
    <property type="term" value="C:membrane"/>
    <property type="evidence" value="ECO:0007669"/>
    <property type="project" value="UniProtKB-SubCell"/>
</dbReference>
<dbReference type="InterPro" id="IPR000719">
    <property type="entry name" value="Prot_kinase_dom"/>
</dbReference>
<keyword evidence="4" id="KW-1133">Transmembrane helix</keyword>
<evidence type="ECO:0000256" key="2">
    <source>
        <dbReference type="ARBA" id="ARBA00022692"/>
    </source>
</evidence>
<comment type="subcellular location">
    <subcellularLocation>
        <location evidence="1">Membrane</location>
        <topology evidence="1">Single-pass membrane protein</topology>
    </subcellularLocation>
</comment>
<dbReference type="PANTHER" id="PTHR47974">
    <property type="entry name" value="OS07G0415500 PROTEIN"/>
    <property type="match status" value="1"/>
</dbReference>
<dbReference type="Pfam" id="PF07714">
    <property type="entry name" value="PK_Tyr_Ser-Thr"/>
    <property type="match status" value="1"/>
</dbReference>
<evidence type="ECO:0000256" key="3">
    <source>
        <dbReference type="ARBA" id="ARBA00022729"/>
    </source>
</evidence>
<organism evidence="10">
    <name type="scientific">Manihot esculenta</name>
    <name type="common">Cassava</name>
    <name type="synonym">Jatropha manihot</name>
    <dbReference type="NCBI Taxonomy" id="3983"/>
    <lineage>
        <taxon>Eukaryota</taxon>
        <taxon>Viridiplantae</taxon>
        <taxon>Streptophyta</taxon>
        <taxon>Embryophyta</taxon>
        <taxon>Tracheophyta</taxon>
        <taxon>Spermatophyta</taxon>
        <taxon>Magnoliopsida</taxon>
        <taxon>eudicotyledons</taxon>
        <taxon>Gunneridae</taxon>
        <taxon>Pentapetalae</taxon>
        <taxon>rosids</taxon>
        <taxon>fabids</taxon>
        <taxon>Malpighiales</taxon>
        <taxon>Euphorbiaceae</taxon>
        <taxon>Crotonoideae</taxon>
        <taxon>Manihoteae</taxon>
        <taxon>Manihot</taxon>
    </lineage>
</organism>
<dbReference type="GO" id="GO:0004672">
    <property type="term" value="F:protein kinase activity"/>
    <property type="evidence" value="ECO:0007669"/>
    <property type="project" value="InterPro"/>
</dbReference>
<dbReference type="SUPFAM" id="SSF56112">
    <property type="entry name" value="Protein kinase-like (PK-like)"/>
    <property type="match status" value="1"/>
</dbReference>
<dbReference type="PANTHER" id="PTHR47974:SF10">
    <property type="entry name" value="RECEPTOR-LIKE SERINE_THREONINE-PROTEIN KINASE"/>
    <property type="match status" value="1"/>
</dbReference>
<protein>
    <recommendedName>
        <fullName evidence="11">Bulb-type lectin domain-containing protein</fullName>
    </recommendedName>
</protein>
<feature type="domain" description="Protein kinase" evidence="8">
    <location>
        <begin position="249"/>
        <end position="556"/>
    </location>
</feature>
<dbReference type="InterPro" id="IPR001480">
    <property type="entry name" value="Bulb-type_lectin_dom"/>
</dbReference>
<dbReference type="GO" id="GO:0048544">
    <property type="term" value="P:recognition of pollen"/>
    <property type="evidence" value="ECO:0007669"/>
    <property type="project" value="InterPro"/>
</dbReference>
<evidence type="ECO:0000256" key="1">
    <source>
        <dbReference type="ARBA" id="ARBA00004167"/>
    </source>
</evidence>
<dbReference type="PROSITE" id="PS50927">
    <property type="entry name" value="BULB_LECTIN"/>
    <property type="match status" value="2"/>
</dbReference>
<dbReference type="InterPro" id="IPR036426">
    <property type="entry name" value="Bulb-type_lectin_dom_sf"/>
</dbReference>
<dbReference type="Gene3D" id="3.30.200.20">
    <property type="entry name" value="Phosphorylase Kinase, domain 1"/>
    <property type="match status" value="1"/>
</dbReference>